<gene>
    <name evidence="9" type="ORF">PCS_02719</name>
</gene>
<feature type="transmembrane region" description="Helical" evidence="7">
    <location>
        <begin position="363"/>
        <end position="389"/>
    </location>
</feature>
<dbReference type="OrthoDB" id="5404879at2"/>
<evidence type="ECO:0000313" key="10">
    <source>
        <dbReference type="Proteomes" id="UP000011922"/>
    </source>
</evidence>
<keyword evidence="5 7" id="KW-1133">Transmembrane helix</keyword>
<dbReference type="EMBL" id="AOSV01000029">
    <property type="protein sequence ID" value="EMG36702.1"/>
    <property type="molecule type" value="Genomic_DNA"/>
</dbReference>
<feature type="transmembrane region" description="Helical" evidence="7">
    <location>
        <begin position="281"/>
        <end position="303"/>
    </location>
</feature>
<feature type="transmembrane region" description="Helical" evidence="7">
    <location>
        <begin position="138"/>
        <end position="162"/>
    </location>
</feature>
<dbReference type="AlphaFoldDB" id="M5PQR6"/>
<feature type="transmembrane region" description="Helical" evidence="7">
    <location>
        <begin position="107"/>
        <end position="126"/>
    </location>
</feature>
<dbReference type="Pfam" id="PF06808">
    <property type="entry name" value="DctM"/>
    <property type="match status" value="1"/>
</dbReference>
<dbReference type="InterPro" id="IPR004681">
    <property type="entry name" value="TRAP_DctM"/>
</dbReference>
<reference evidence="9 10" key="1">
    <citation type="journal article" date="2013" name="Genome Announc.">
        <title>Draft Genome Sequence for Desulfovibrio africanus Strain PCS.</title>
        <authorList>
            <person name="Brown S.D."/>
            <person name="Utturkar S.M."/>
            <person name="Arkin A.P."/>
            <person name="Deutschbauer A.M."/>
            <person name="Elias D.A."/>
            <person name="Hazen T.C."/>
            <person name="Chakraborty R."/>
        </authorList>
    </citation>
    <scope>NUCLEOTIDE SEQUENCE [LARGE SCALE GENOMIC DNA]</scope>
    <source>
        <strain evidence="9 10">PCS</strain>
    </source>
</reference>
<evidence type="ECO:0000259" key="8">
    <source>
        <dbReference type="Pfam" id="PF06808"/>
    </source>
</evidence>
<comment type="subcellular location">
    <subcellularLocation>
        <location evidence="1">Cell inner membrane</location>
        <topology evidence="1">Multi-pass membrane protein</topology>
    </subcellularLocation>
</comment>
<feature type="transmembrane region" description="Helical" evidence="7">
    <location>
        <begin position="249"/>
        <end position="269"/>
    </location>
</feature>
<dbReference type="Proteomes" id="UP000011922">
    <property type="component" value="Unassembled WGS sequence"/>
</dbReference>
<feature type="transmembrane region" description="Helical" evidence="7">
    <location>
        <begin position="174"/>
        <end position="198"/>
    </location>
</feature>
<evidence type="ECO:0000256" key="2">
    <source>
        <dbReference type="ARBA" id="ARBA00022475"/>
    </source>
</evidence>
<keyword evidence="4 7" id="KW-0812">Transmembrane</keyword>
<evidence type="ECO:0000256" key="6">
    <source>
        <dbReference type="ARBA" id="ARBA00023136"/>
    </source>
</evidence>
<evidence type="ECO:0000313" key="9">
    <source>
        <dbReference type="EMBL" id="EMG36702.1"/>
    </source>
</evidence>
<name>M5PQR6_DESAF</name>
<keyword evidence="2" id="KW-1003">Cell membrane</keyword>
<evidence type="ECO:0000256" key="1">
    <source>
        <dbReference type="ARBA" id="ARBA00004429"/>
    </source>
</evidence>
<feature type="transmembrane region" description="Helical" evidence="7">
    <location>
        <begin position="323"/>
        <end position="351"/>
    </location>
</feature>
<feature type="domain" description="TRAP C4-dicarboxylate transport system permease DctM subunit" evidence="8">
    <location>
        <begin position="10"/>
        <end position="426"/>
    </location>
</feature>
<dbReference type="NCBIfam" id="TIGR00786">
    <property type="entry name" value="dctM"/>
    <property type="match status" value="1"/>
</dbReference>
<protein>
    <submittedName>
        <fullName evidence="9">TRAP transporter, DctM subunit</fullName>
    </submittedName>
</protein>
<dbReference type="RefSeq" id="WP_005988050.1">
    <property type="nucleotide sequence ID" value="NZ_AOSV01000029.1"/>
</dbReference>
<feature type="transmembrane region" description="Helical" evidence="7">
    <location>
        <begin position="218"/>
        <end position="243"/>
    </location>
</feature>
<accession>M5PQR6</accession>
<organism evidence="9 10">
    <name type="scientific">Desulfocurvibacter africanus PCS</name>
    <dbReference type="NCBI Taxonomy" id="1262666"/>
    <lineage>
        <taxon>Bacteria</taxon>
        <taxon>Pseudomonadati</taxon>
        <taxon>Thermodesulfobacteriota</taxon>
        <taxon>Desulfovibrionia</taxon>
        <taxon>Desulfovibrionales</taxon>
        <taxon>Desulfovibrionaceae</taxon>
        <taxon>Desulfocurvibacter</taxon>
    </lineage>
</organism>
<dbReference type="PIRSF" id="PIRSF006066">
    <property type="entry name" value="HI0050"/>
    <property type="match status" value="1"/>
</dbReference>
<dbReference type="GO" id="GO:0022857">
    <property type="term" value="F:transmembrane transporter activity"/>
    <property type="evidence" value="ECO:0007669"/>
    <property type="project" value="TreeGrafter"/>
</dbReference>
<keyword evidence="3" id="KW-0997">Cell inner membrane</keyword>
<evidence type="ECO:0000256" key="7">
    <source>
        <dbReference type="SAM" id="Phobius"/>
    </source>
</evidence>
<dbReference type="PATRIC" id="fig|1262666.3.peg.2753"/>
<dbReference type="PANTHER" id="PTHR33362:SF7">
    <property type="entry name" value="SLL1103 PROTEIN"/>
    <property type="match status" value="1"/>
</dbReference>
<keyword evidence="6 7" id="KW-0472">Membrane</keyword>
<comment type="caution">
    <text evidence="9">The sequence shown here is derived from an EMBL/GenBank/DDBJ whole genome shotgun (WGS) entry which is preliminary data.</text>
</comment>
<evidence type="ECO:0000256" key="4">
    <source>
        <dbReference type="ARBA" id="ARBA00022692"/>
    </source>
</evidence>
<evidence type="ECO:0000256" key="5">
    <source>
        <dbReference type="ARBA" id="ARBA00022989"/>
    </source>
</evidence>
<dbReference type="InterPro" id="IPR010656">
    <property type="entry name" value="DctM"/>
</dbReference>
<feature type="transmembrane region" description="Helical" evidence="7">
    <location>
        <begin position="409"/>
        <end position="434"/>
    </location>
</feature>
<dbReference type="GO" id="GO:0005886">
    <property type="term" value="C:plasma membrane"/>
    <property type="evidence" value="ECO:0007669"/>
    <property type="project" value="UniProtKB-SubCell"/>
</dbReference>
<proteinExistence type="predicted"/>
<feature type="transmembrane region" description="Helical" evidence="7">
    <location>
        <begin position="50"/>
        <end position="69"/>
    </location>
</feature>
<sequence length="435" mass="45481">MDYLAAWMFLAMTVLLMAGFPVSFTLLGVSLAFGLAGFGWDFFNLLPLRIWGVMSNFTLTAVPLFIFMGMTMERSGIATKLIEAAGMLLGRLHGGMAVAVVAVGALLGASTGIVGATVVTMGLLALPPMLRAGYSHSLATGAIAASGTLGQIIPPSIVLVLLGDIIGVPVGQLFVSAVVPSLLTVTLYILFILVYAALQPKAAPAIADLRRRSGGSPLLELLQALVPPLVLIMAVLGSIFAGIASPTEAAGVGAIGALLLSIGTGRFSLDMLKQVMDSTTRLTAMIFTILVGATAFGLVFRGLGGDMLVRDFIGSLPFGPAGALFIIMAVIFVAGFFLDFVEITFIHIPVVAPIMIELGFDPAWLAVIFALNLQTSFLTPPFGFSLFYLKGVCPDSVSTLSIYKGIIPFVILQLVVLALVATFPALATWLPAILE</sequence>
<evidence type="ECO:0000256" key="3">
    <source>
        <dbReference type="ARBA" id="ARBA00022519"/>
    </source>
</evidence>
<dbReference type="PANTHER" id="PTHR33362">
    <property type="entry name" value="SIALIC ACID TRAP TRANSPORTER PERMEASE PROTEIN SIAT-RELATED"/>
    <property type="match status" value="1"/>
</dbReference>